<keyword evidence="3" id="KW-1185">Reference proteome</keyword>
<evidence type="ECO:0000313" key="3">
    <source>
        <dbReference type="Proteomes" id="UP001162891"/>
    </source>
</evidence>
<dbReference type="EMBL" id="AP025591">
    <property type="protein sequence ID" value="BDG03157.1"/>
    <property type="molecule type" value="Genomic_DNA"/>
</dbReference>
<dbReference type="PROSITE" id="PS51257">
    <property type="entry name" value="PROKAR_LIPOPROTEIN"/>
    <property type="match status" value="1"/>
</dbReference>
<reference evidence="3" key="1">
    <citation type="journal article" date="2022" name="Int. J. Syst. Evol. Microbiol.">
        <title>Anaeromyxobacter oryzae sp. nov., Anaeromyxobacter diazotrophicus sp. nov. and Anaeromyxobacter paludicola sp. nov., isolated from paddy soils.</title>
        <authorList>
            <person name="Itoh H."/>
            <person name="Xu Z."/>
            <person name="Mise K."/>
            <person name="Masuda Y."/>
            <person name="Ushijima N."/>
            <person name="Hayakawa C."/>
            <person name="Shiratori Y."/>
            <person name="Senoo K."/>
        </authorList>
    </citation>
    <scope>NUCLEOTIDE SEQUENCE [LARGE SCALE GENOMIC DNA]</scope>
    <source>
        <strain evidence="3">Red232</strain>
    </source>
</reference>
<feature type="signal peptide" evidence="1">
    <location>
        <begin position="1"/>
        <end position="23"/>
    </location>
</feature>
<sequence>MRTVHRTFTLAAALAALSCGGTGQDTSTSTTSEALDAQSSHEPPMLGIHWARGEAGGQASTSPLMTWHGGAILTTTAVQAIFWGTSWSSASFVGDKIGGIDTFYGGIGGSSYAGTNTEYDGTNGLVTTAVSYGGSQVDSSPAPRQAPKTSTILNEVCARISNPVANGFYPVYVDTPRGHTRYCAWHSYGTCNGVPVQFGFFFHLDGDPGCDPQDTSGLHSQGLAALANVSGHEFSETMTDPRNGGWYDSSGSENADKCAWTFGAPLLTFSDGTQWKVQGNWSNAAYSAGTGYPNGAGQDGCIGTK</sequence>
<name>A0ABM7WUJ3_9BACT</name>
<keyword evidence="1" id="KW-0732">Signal</keyword>
<proteinExistence type="predicted"/>
<protein>
    <submittedName>
        <fullName evidence="2">Uncharacterized protein</fullName>
    </submittedName>
</protein>
<evidence type="ECO:0000313" key="2">
    <source>
        <dbReference type="EMBL" id="BDG03157.1"/>
    </source>
</evidence>
<dbReference type="RefSeq" id="WP_248360911.1">
    <property type="nucleotide sequence ID" value="NZ_AP025591.1"/>
</dbReference>
<evidence type="ECO:0000256" key="1">
    <source>
        <dbReference type="SAM" id="SignalP"/>
    </source>
</evidence>
<dbReference type="Proteomes" id="UP001162891">
    <property type="component" value="Chromosome"/>
</dbReference>
<gene>
    <name evidence="2" type="ORF">AMOR_21530</name>
</gene>
<feature type="chain" id="PRO_5045783963" evidence="1">
    <location>
        <begin position="24"/>
        <end position="305"/>
    </location>
</feature>
<accession>A0ABM7WUJ3</accession>
<organism evidence="2 3">
    <name type="scientific">Anaeromyxobacter oryzae</name>
    <dbReference type="NCBI Taxonomy" id="2918170"/>
    <lineage>
        <taxon>Bacteria</taxon>
        <taxon>Pseudomonadati</taxon>
        <taxon>Myxococcota</taxon>
        <taxon>Myxococcia</taxon>
        <taxon>Myxococcales</taxon>
        <taxon>Cystobacterineae</taxon>
        <taxon>Anaeromyxobacteraceae</taxon>
        <taxon>Anaeromyxobacter</taxon>
    </lineage>
</organism>